<sequence>MGNVEGKRLPPDQQKPHVIKYKSHSDVPKTAARRSPRSISSKPLPNETPKQYVERTSGAFYVDPFVDNVAGWTEGMEDNSPFPREGSFSEYHINMLKGLCLGDRKAWKEYPRDPEWDMKYMPKCAKVWVQLAPLYSGPTAPTEKTLPRATNASKGQSKPPPYAPIYPALQSQFTDEEAVLAAWRSVFSPHSDSDEAKAEESDMSDEDDLSSKECKTTPNDSNKSQSKDTTEVISKLPKRVIKPPTKFQAPFMTVGDQMINKPLDATSLNAILANCPNPRRNPCAAVNYLKRMSKGCALTGKT</sequence>
<feature type="compositionally biased region" description="Basic and acidic residues" evidence="1">
    <location>
        <begin position="191"/>
        <end position="200"/>
    </location>
</feature>
<dbReference type="Proteomes" id="UP000694892">
    <property type="component" value="Chromosome 3S"/>
</dbReference>
<dbReference type="EMBL" id="CM004471">
    <property type="protein sequence ID" value="OCT86397.1"/>
    <property type="molecule type" value="Genomic_DNA"/>
</dbReference>
<feature type="region of interest" description="Disordered" evidence="1">
    <location>
        <begin position="190"/>
        <end position="236"/>
    </location>
</feature>
<feature type="compositionally biased region" description="Basic and acidic residues" evidence="1">
    <location>
        <begin position="1"/>
        <end position="10"/>
    </location>
</feature>
<name>A0A974D914_XENLA</name>
<evidence type="ECO:0000313" key="3">
    <source>
        <dbReference type="Proteomes" id="UP000694892"/>
    </source>
</evidence>
<evidence type="ECO:0000313" key="2">
    <source>
        <dbReference type="EMBL" id="OCT86397.1"/>
    </source>
</evidence>
<reference evidence="3" key="1">
    <citation type="journal article" date="2016" name="Nature">
        <title>Genome evolution in the allotetraploid frog Xenopus laevis.</title>
        <authorList>
            <person name="Session A.M."/>
            <person name="Uno Y."/>
            <person name="Kwon T."/>
            <person name="Chapman J.A."/>
            <person name="Toyoda A."/>
            <person name="Takahashi S."/>
            <person name="Fukui A."/>
            <person name="Hikosaka A."/>
            <person name="Suzuki A."/>
            <person name="Kondo M."/>
            <person name="van Heeringen S.J."/>
            <person name="Quigley I."/>
            <person name="Heinz S."/>
            <person name="Ogino H."/>
            <person name="Ochi H."/>
            <person name="Hellsten U."/>
            <person name="Lyons J.B."/>
            <person name="Simakov O."/>
            <person name="Putnam N."/>
            <person name="Stites J."/>
            <person name="Kuroki Y."/>
            <person name="Tanaka T."/>
            <person name="Michiue T."/>
            <person name="Watanabe M."/>
            <person name="Bogdanovic O."/>
            <person name="Lister R."/>
            <person name="Georgiou G."/>
            <person name="Paranjpe S.S."/>
            <person name="van Kruijsbergen I."/>
            <person name="Shu S."/>
            <person name="Carlson J."/>
            <person name="Kinoshita T."/>
            <person name="Ohta Y."/>
            <person name="Mawaribuchi S."/>
            <person name="Jenkins J."/>
            <person name="Grimwood J."/>
            <person name="Schmutz J."/>
            <person name="Mitros T."/>
            <person name="Mozaffari S.V."/>
            <person name="Suzuki Y."/>
            <person name="Haramoto Y."/>
            <person name="Yamamoto T.S."/>
            <person name="Takagi C."/>
            <person name="Heald R."/>
            <person name="Miller K."/>
            <person name="Haudenschild C."/>
            <person name="Kitzman J."/>
            <person name="Nakayama T."/>
            <person name="Izutsu Y."/>
            <person name="Robert J."/>
            <person name="Fortriede J."/>
            <person name="Burns K."/>
            <person name="Lotay V."/>
            <person name="Karimi K."/>
            <person name="Yasuoka Y."/>
            <person name="Dichmann D.S."/>
            <person name="Flajnik M.F."/>
            <person name="Houston D.W."/>
            <person name="Shendure J."/>
            <person name="DuPasquier L."/>
            <person name="Vize P.D."/>
            <person name="Zorn A.M."/>
            <person name="Ito M."/>
            <person name="Marcotte E.M."/>
            <person name="Wallingford J.B."/>
            <person name="Ito Y."/>
            <person name="Asashima M."/>
            <person name="Ueno N."/>
            <person name="Matsuda Y."/>
            <person name="Veenstra G.J."/>
            <person name="Fujiyama A."/>
            <person name="Harland R.M."/>
            <person name="Taira M."/>
            <person name="Rokhsar D.S."/>
        </authorList>
    </citation>
    <scope>NUCLEOTIDE SEQUENCE [LARGE SCALE GENOMIC DNA]</scope>
    <source>
        <strain evidence="3">J</strain>
    </source>
</reference>
<protein>
    <submittedName>
        <fullName evidence="2">Uncharacterized protein</fullName>
    </submittedName>
</protein>
<gene>
    <name evidence="2" type="ORF">XELAEV_18020079mg</name>
</gene>
<feature type="region of interest" description="Disordered" evidence="1">
    <location>
        <begin position="1"/>
        <end position="51"/>
    </location>
</feature>
<dbReference type="AlphaFoldDB" id="A0A974D914"/>
<evidence type="ECO:0000256" key="1">
    <source>
        <dbReference type="SAM" id="MobiDB-lite"/>
    </source>
</evidence>
<feature type="region of interest" description="Disordered" evidence="1">
    <location>
        <begin position="138"/>
        <end position="166"/>
    </location>
</feature>
<proteinExistence type="predicted"/>
<accession>A0A974D914</accession>
<organism evidence="2 3">
    <name type="scientific">Xenopus laevis</name>
    <name type="common">African clawed frog</name>
    <dbReference type="NCBI Taxonomy" id="8355"/>
    <lineage>
        <taxon>Eukaryota</taxon>
        <taxon>Metazoa</taxon>
        <taxon>Chordata</taxon>
        <taxon>Craniata</taxon>
        <taxon>Vertebrata</taxon>
        <taxon>Euteleostomi</taxon>
        <taxon>Amphibia</taxon>
        <taxon>Batrachia</taxon>
        <taxon>Anura</taxon>
        <taxon>Pipoidea</taxon>
        <taxon>Pipidae</taxon>
        <taxon>Xenopodinae</taxon>
        <taxon>Xenopus</taxon>
        <taxon>Xenopus</taxon>
    </lineage>
</organism>